<feature type="compositionally biased region" description="Polar residues" evidence="1">
    <location>
        <begin position="221"/>
        <end position="249"/>
    </location>
</feature>
<gene>
    <name evidence="4" type="ORF">Tco_0681182</name>
</gene>
<sequence length="1191" mass="134849">MEQYLTNTDYSLSQVILNGDGPIQRTNDEKVIYSQGKSLLHFYHILDDLMFSFFANQSNSPQLNDEDLEQIDHDDLEEMDLKWQVDMLSMRVKRFYKKTRRKLTFNGKEPVDFDKTKVECFNSHRRGHFARECRAPRNQGNKIGDAGYRSRDYTRRTIPVETCDALVVQDNALIVQDGLGYDWSYIAQDEPTEFALMAYTANSSSQLSSKDKTGLGYGDQLNKNDSSGSKLFNSVFDSRSSDGDNNQTNDRFKKDNGYHVVPPPLTGNYMPPLADLSFAGLKDSVYRPTTNKTSASVSHVEANITPPSNASVEMPRVEYVRPSRVIIKDWVSDEEDIFQSNDLQATDKPNLKMIKFTNARNESVKPKQTEKPRITTQNPKVDRRDWNGKMTQKLGLGFGFTKKACFVYGSYNHLIKDYDFHEKKIDKKFVLKNMGKNTGQREIRLVWNSVQRINHQNKFVPSIVLTRQTAVNTIKGTRVTAVKASAGYVWRPKITDLNNVSKDNSGSWVSKRGNPQQALKNKGIFDSGCSRHMTGNKDFLTDYQDIDGGTRGVLFTETECLVLSLDFKLLDESQVLLRVPMQRNMYTFDLKNVVPSGDLTCLFAKATIDESKLWHRRLGHVNFETMNKLVKGNLVRGLPSKIFDNDHTCVACLKGKQHKVSCKAKLVSSISQPLQMLHMDLFGPTSVKSINHKTYCLVVTDDFSRFSCVFFLASKDKTNEKYKIDTDAASESPVQKPVSKNEQALKNILDKMMDQEKEGIEQSDAVRKDFEAHTPRTSIDVGPSFVLLGGSFPLNINDLLGLDPLCLNWRILVGAKADFNNMEPSTIISQALDDEGWVEAMQEEMLQFKIQKMDVKSDFLYGTIEEGVYVCQPLGFVDLEFLEKVYKVEKALYGLHQAPRAWYETFSTSQLDNGFHRGQIDKTLFIKRLKGDILLVQMGSMGALTFFLGLQVKQKEDGIFISQDKYVGEILKKFGFFSIRLASTPMETHKALTKDKDGEDVDVHLYMSMIGSLMYLTSSRLDIMFSVCACLRFQVQPKVSHFNAVKRIFRYLKGQPKLGLCYPKDSLIILEAFSDSDYAGASLDRKSTTGDLLTKAFDVTRFQFLIASIGKDIAHIMDVFSMLVIHHTTNGHQFTMSNKQERIGYSRGSGTGCQETTVGCRCSKLGFEAASKSPTTHLSQELTHLEMGRTV</sequence>
<dbReference type="Gene3D" id="4.10.60.10">
    <property type="entry name" value="Zinc finger, CCHC-type"/>
    <property type="match status" value="1"/>
</dbReference>
<feature type="compositionally biased region" description="Basic and acidic residues" evidence="1">
    <location>
        <begin position="362"/>
        <end position="373"/>
    </location>
</feature>
<dbReference type="InterPro" id="IPR036397">
    <property type="entry name" value="RNaseH_sf"/>
</dbReference>
<dbReference type="PANTHER" id="PTHR11439">
    <property type="entry name" value="GAG-POL-RELATED RETROTRANSPOSON"/>
    <property type="match status" value="1"/>
</dbReference>
<reference evidence="4" key="2">
    <citation type="submission" date="2022-01" db="EMBL/GenBank/DDBJ databases">
        <authorList>
            <person name="Yamashiro T."/>
            <person name="Shiraishi A."/>
            <person name="Satake H."/>
            <person name="Nakayama K."/>
        </authorList>
    </citation>
    <scope>NUCLEOTIDE SEQUENCE</scope>
</reference>
<dbReference type="Gene3D" id="3.30.420.10">
    <property type="entry name" value="Ribonuclease H-like superfamily/Ribonuclease H"/>
    <property type="match status" value="1"/>
</dbReference>
<evidence type="ECO:0000256" key="1">
    <source>
        <dbReference type="SAM" id="MobiDB-lite"/>
    </source>
</evidence>
<dbReference type="InterPro" id="IPR012337">
    <property type="entry name" value="RNaseH-like_sf"/>
</dbReference>
<evidence type="ECO:0000259" key="3">
    <source>
        <dbReference type="Pfam" id="PF13976"/>
    </source>
</evidence>
<dbReference type="EMBL" id="BQNB010009661">
    <property type="protein sequence ID" value="GJS66618.1"/>
    <property type="molecule type" value="Genomic_DNA"/>
</dbReference>
<feature type="region of interest" description="Disordered" evidence="1">
    <location>
        <begin position="362"/>
        <end position="385"/>
    </location>
</feature>
<feature type="domain" description="GAG-pre-integrase" evidence="3">
    <location>
        <begin position="584"/>
        <end position="657"/>
    </location>
</feature>
<dbReference type="SUPFAM" id="SSF53098">
    <property type="entry name" value="Ribonuclease H-like"/>
    <property type="match status" value="1"/>
</dbReference>
<dbReference type="InterPro" id="IPR036875">
    <property type="entry name" value="Znf_CCHC_sf"/>
</dbReference>
<evidence type="ECO:0000313" key="5">
    <source>
        <dbReference type="Proteomes" id="UP001151760"/>
    </source>
</evidence>
<evidence type="ECO:0000313" key="4">
    <source>
        <dbReference type="EMBL" id="GJS66618.1"/>
    </source>
</evidence>
<dbReference type="Pfam" id="PF07727">
    <property type="entry name" value="RVT_2"/>
    <property type="match status" value="1"/>
</dbReference>
<accession>A0ABQ4XNX5</accession>
<keyword evidence="5" id="KW-1185">Reference proteome</keyword>
<dbReference type="InterPro" id="IPR025724">
    <property type="entry name" value="GAG-pre-integrase_dom"/>
</dbReference>
<name>A0ABQ4XNX5_9ASTR</name>
<dbReference type="Pfam" id="PF13976">
    <property type="entry name" value="gag_pre-integrs"/>
    <property type="match status" value="1"/>
</dbReference>
<organism evidence="4 5">
    <name type="scientific">Tanacetum coccineum</name>
    <dbReference type="NCBI Taxonomy" id="301880"/>
    <lineage>
        <taxon>Eukaryota</taxon>
        <taxon>Viridiplantae</taxon>
        <taxon>Streptophyta</taxon>
        <taxon>Embryophyta</taxon>
        <taxon>Tracheophyta</taxon>
        <taxon>Spermatophyta</taxon>
        <taxon>Magnoliopsida</taxon>
        <taxon>eudicotyledons</taxon>
        <taxon>Gunneridae</taxon>
        <taxon>Pentapetalae</taxon>
        <taxon>asterids</taxon>
        <taxon>campanulids</taxon>
        <taxon>Asterales</taxon>
        <taxon>Asteraceae</taxon>
        <taxon>Asteroideae</taxon>
        <taxon>Anthemideae</taxon>
        <taxon>Anthemidinae</taxon>
        <taxon>Tanacetum</taxon>
    </lineage>
</organism>
<protein>
    <submittedName>
        <fullName evidence="4">Ribonuclease H-like domain-containing protein</fullName>
    </submittedName>
</protein>
<dbReference type="InterPro" id="IPR013103">
    <property type="entry name" value="RVT_2"/>
</dbReference>
<evidence type="ECO:0000259" key="2">
    <source>
        <dbReference type="Pfam" id="PF07727"/>
    </source>
</evidence>
<comment type="caution">
    <text evidence="4">The sequence shown here is derived from an EMBL/GenBank/DDBJ whole genome shotgun (WGS) entry which is preliminary data.</text>
</comment>
<proteinExistence type="predicted"/>
<reference evidence="4" key="1">
    <citation type="journal article" date="2022" name="Int. J. Mol. Sci.">
        <title>Draft Genome of Tanacetum Coccineum: Genomic Comparison of Closely Related Tanacetum-Family Plants.</title>
        <authorList>
            <person name="Yamashiro T."/>
            <person name="Shiraishi A."/>
            <person name="Nakayama K."/>
            <person name="Satake H."/>
        </authorList>
    </citation>
    <scope>NUCLEOTIDE SEQUENCE</scope>
</reference>
<feature type="region of interest" description="Disordered" evidence="1">
    <location>
        <begin position="206"/>
        <end position="257"/>
    </location>
</feature>
<dbReference type="PANTHER" id="PTHR11439:SF509">
    <property type="entry name" value="RNA-DIRECTED DNA POLYMERASE"/>
    <property type="match status" value="1"/>
</dbReference>
<feature type="domain" description="Reverse transcriptase Ty1/copia-type" evidence="2">
    <location>
        <begin position="848"/>
        <end position="936"/>
    </location>
</feature>
<dbReference type="SUPFAM" id="SSF57756">
    <property type="entry name" value="Retrovirus zinc finger-like domains"/>
    <property type="match status" value="1"/>
</dbReference>
<dbReference type="Proteomes" id="UP001151760">
    <property type="component" value="Unassembled WGS sequence"/>
</dbReference>